<sequence>MNLLSYFDDYLCILNSLEIGKFIFTGRKGVGKSAIAKYIKDLSDDNEQSHAKILKIGDYELEKHIQEVALQESKQKLIFEWLILVNLVKLIVENECGKYTKEFTKLKRFLDINSGVIDVDKHQFITGEKNKGGEVNFAPLKHVFGGVFKNYFKTSVNKAPFYKVIPPLKQIVKIVLDFPVNKETEFWLLFDDLDINFSVKNKLSADKVMELIRISRDYNNELLQNNKAKILIFLRDDMRDFLKPKYADSAKIFNSYEININWYDHSVLNENEIPLKRLINKRVELNFKKNEIEFIGDPWENLFTESYINGKSIFKYILDFTFYRPRDIITLLNVLSLEDYQFPIDHFTLKRIIKKYIHINIDELKSELSLFFTGNDINILFDKLFPYICENQNILEKELNDKIEDLGFSINTHEVIELLSKYSLIILRDNNGNLYFQYRDDTELDNIDRSHLHYTLPKCIYHKYKFIN</sequence>
<evidence type="ECO:0000313" key="1">
    <source>
        <dbReference type="EMBL" id="PKR80728.1"/>
    </source>
</evidence>
<accession>A0A2I0R2B8</accession>
<organism evidence="1 2">
    <name type="scientific">Brumimicrobium salinarum</name>
    <dbReference type="NCBI Taxonomy" id="2058658"/>
    <lineage>
        <taxon>Bacteria</taxon>
        <taxon>Pseudomonadati</taxon>
        <taxon>Bacteroidota</taxon>
        <taxon>Flavobacteriia</taxon>
        <taxon>Flavobacteriales</taxon>
        <taxon>Crocinitomicaceae</taxon>
        <taxon>Brumimicrobium</taxon>
    </lineage>
</organism>
<evidence type="ECO:0008006" key="3">
    <source>
        <dbReference type="Google" id="ProtNLM"/>
    </source>
</evidence>
<reference evidence="1 2" key="1">
    <citation type="submission" date="2017-12" db="EMBL/GenBank/DDBJ databases">
        <title>The draft genome sequence of Brumimicrobium saltpan LHR20.</title>
        <authorList>
            <person name="Do Z.-J."/>
            <person name="Luo H.-R."/>
        </authorList>
    </citation>
    <scope>NUCLEOTIDE SEQUENCE [LARGE SCALE GENOMIC DNA]</scope>
    <source>
        <strain evidence="1 2">LHR20</strain>
    </source>
</reference>
<keyword evidence="2" id="KW-1185">Reference proteome</keyword>
<gene>
    <name evidence="1" type="ORF">CW751_08125</name>
</gene>
<dbReference type="OrthoDB" id="100386at2"/>
<dbReference type="InterPro" id="IPR059206">
    <property type="entry name" value="Sll1717-like"/>
</dbReference>
<dbReference type="EMBL" id="PJNI01000008">
    <property type="protein sequence ID" value="PKR80728.1"/>
    <property type="molecule type" value="Genomic_DNA"/>
</dbReference>
<name>A0A2I0R2B8_9FLAO</name>
<dbReference type="AlphaFoldDB" id="A0A2I0R2B8"/>
<protein>
    <recommendedName>
        <fullName evidence="3">ATPase domain-containing protein</fullName>
    </recommendedName>
</protein>
<dbReference type="NCBIfam" id="NF047389">
    <property type="entry name" value="ATPase_Sll1717"/>
    <property type="match status" value="1"/>
</dbReference>
<dbReference type="Proteomes" id="UP000236654">
    <property type="component" value="Unassembled WGS sequence"/>
</dbReference>
<comment type="caution">
    <text evidence="1">The sequence shown here is derived from an EMBL/GenBank/DDBJ whole genome shotgun (WGS) entry which is preliminary data.</text>
</comment>
<evidence type="ECO:0000313" key="2">
    <source>
        <dbReference type="Proteomes" id="UP000236654"/>
    </source>
</evidence>
<proteinExistence type="predicted"/>